<dbReference type="Proteomes" id="UP001160148">
    <property type="component" value="Unassembled WGS sequence"/>
</dbReference>
<evidence type="ECO:0000313" key="2">
    <source>
        <dbReference type="Proteomes" id="UP001160148"/>
    </source>
</evidence>
<accession>A0AAV0VYF3</accession>
<organism evidence="1 2">
    <name type="scientific">Macrosiphum euphorbiae</name>
    <name type="common">potato aphid</name>
    <dbReference type="NCBI Taxonomy" id="13131"/>
    <lineage>
        <taxon>Eukaryota</taxon>
        <taxon>Metazoa</taxon>
        <taxon>Ecdysozoa</taxon>
        <taxon>Arthropoda</taxon>
        <taxon>Hexapoda</taxon>
        <taxon>Insecta</taxon>
        <taxon>Pterygota</taxon>
        <taxon>Neoptera</taxon>
        <taxon>Paraneoptera</taxon>
        <taxon>Hemiptera</taxon>
        <taxon>Sternorrhyncha</taxon>
        <taxon>Aphidomorpha</taxon>
        <taxon>Aphidoidea</taxon>
        <taxon>Aphididae</taxon>
        <taxon>Macrosiphini</taxon>
        <taxon>Macrosiphum</taxon>
    </lineage>
</organism>
<protein>
    <submittedName>
        <fullName evidence="1">Uncharacterized protein</fullName>
    </submittedName>
</protein>
<reference evidence="1 2" key="1">
    <citation type="submission" date="2023-01" db="EMBL/GenBank/DDBJ databases">
        <authorList>
            <person name="Whitehead M."/>
        </authorList>
    </citation>
    <scope>NUCLEOTIDE SEQUENCE [LARGE SCALE GENOMIC DNA]</scope>
</reference>
<comment type="caution">
    <text evidence="1">The sequence shown here is derived from an EMBL/GenBank/DDBJ whole genome shotgun (WGS) entry which is preliminary data.</text>
</comment>
<proteinExistence type="predicted"/>
<dbReference type="AlphaFoldDB" id="A0AAV0VYF3"/>
<sequence length="77" mass="8965">MFETMLNQPTQVELEENLNTVEQRLDEPTLEEVERAVNMLKNRKAPGEDAIVAELLKEGGKELMTRLKRLVDNIWKQ</sequence>
<keyword evidence="2" id="KW-1185">Reference proteome</keyword>
<gene>
    <name evidence="1" type="ORF">MEUPH1_LOCUS5339</name>
</gene>
<name>A0AAV0VYF3_9HEMI</name>
<dbReference type="EMBL" id="CARXXK010000001">
    <property type="protein sequence ID" value="CAI6348685.1"/>
    <property type="molecule type" value="Genomic_DNA"/>
</dbReference>
<evidence type="ECO:0000313" key="1">
    <source>
        <dbReference type="EMBL" id="CAI6348685.1"/>
    </source>
</evidence>